<feature type="domain" description="HTH araC/xylS-type" evidence="5">
    <location>
        <begin position="240"/>
        <end position="338"/>
    </location>
</feature>
<dbReference type="InterPro" id="IPR009057">
    <property type="entry name" value="Homeodomain-like_sf"/>
</dbReference>
<evidence type="ECO:0000256" key="2">
    <source>
        <dbReference type="ARBA" id="ARBA00023125"/>
    </source>
</evidence>
<dbReference type="PANTHER" id="PTHR46796">
    <property type="entry name" value="HTH-TYPE TRANSCRIPTIONAL ACTIVATOR RHAS-RELATED"/>
    <property type="match status" value="1"/>
</dbReference>
<dbReference type="Gene3D" id="1.10.10.60">
    <property type="entry name" value="Homeodomain-like"/>
    <property type="match status" value="2"/>
</dbReference>
<dbReference type="InterPro" id="IPR050204">
    <property type="entry name" value="AraC_XylS_family_regulators"/>
</dbReference>
<dbReference type="SMART" id="SM00342">
    <property type="entry name" value="HTH_ARAC"/>
    <property type="match status" value="1"/>
</dbReference>
<dbReference type="Gene3D" id="2.60.120.10">
    <property type="entry name" value="Jelly Rolls"/>
    <property type="match status" value="1"/>
</dbReference>
<dbReference type="HOGENOM" id="CLU_000445_88_6_9"/>
<name>A0A089N8Y7_9BACL</name>
<proteinExistence type="predicted"/>
<evidence type="ECO:0000259" key="5">
    <source>
        <dbReference type="PROSITE" id="PS01124"/>
    </source>
</evidence>
<organism evidence="6 7">
    <name type="scientific">Paenibacillus stellifer</name>
    <dbReference type="NCBI Taxonomy" id="169760"/>
    <lineage>
        <taxon>Bacteria</taxon>
        <taxon>Bacillati</taxon>
        <taxon>Bacillota</taxon>
        <taxon>Bacilli</taxon>
        <taxon>Bacillales</taxon>
        <taxon>Paenibacillaceae</taxon>
        <taxon>Paenibacillus</taxon>
    </lineage>
</organism>
<dbReference type="GO" id="GO:0043565">
    <property type="term" value="F:sequence-specific DNA binding"/>
    <property type="evidence" value="ECO:0007669"/>
    <property type="project" value="InterPro"/>
</dbReference>
<evidence type="ECO:0000313" key="6">
    <source>
        <dbReference type="EMBL" id="AIQ65279.1"/>
    </source>
</evidence>
<keyword evidence="3" id="KW-0804">Transcription</keyword>
<dbReference type="InterPro" id="IPR018060">
    <property type="entry name" value="HTH_AraC"/>
</dbReference>
<dbReference type="SUPFAM" id="SSF51182">
    <property type="entry name" value="RmlC-like cupins"/>
    <property type="match status" value="1"/>
</dbReference>
<dbReference type="KEGG" id="pste:PSTEL_21290"/>
<keyword evidence="2" id="KW-0238">DNA-binding</keyword>
<evidence type="ECO:0000256" key="4">
    <source>
        <dbReference type="SAM" id="MobiDB-lite"/>
    </source>
</evidence>
<accession>A0A089N8Y7</accession>
<dbReference type="OrthoDB" id="2572387at2"/>
<keyword evidence="1" id="KW-0805">Transcription regulation</keyword>
<dbReference type="InterPro" id="IPR011051">
    <property type="entry name" value="RmlC_Cupin_sf"/>
</dbReference>
<protein>
    <recommendedName>
        <fullName evidence="5">HTH araC/xylS-type domain-containing protein</fullName>
    </recommendedName>
</protein>
<evidence type="ECO:0000313" key="7">
    <source>
        <dbReference type="Proteomes" id="UP000029507"/>
    </source>
</evidence>
<dbReference type="GO" id="GO:0003700">
    <property type="term" value="F:DNA-binding transcription factor activity"/>
    <property type="evidence" value="ECO:0007669"/>
    <property type="project" value="InterPro"/>
</dbReference>
<dbReference type="AlphaFoldDB" id="A0A089N8Y7"/>
<evidence type="ECO:0000256" key="1">
    <source>
        <dbReference type="ARBA" id="ARBA00023015"/>
    </source>
</evidence>
<dbReference type="RefSeq" id="WP_038698205.1">
    <property type="nucleotide sequence ID" value="NZ_CP009286.1"/>
</dbReference>
<dbReference type="PRINTS" id="PR00032">
    <property type="entry name" value="HTHARAC"/>
</dbReference>
<dbReference type="SUPFAM" id="SSF46689">
    <property type="entry name" value="Homeodomain-like"/>
    <property type="match status" value="2"/>
</dbReference>
<feature type="compositionally biased region" description="Low complexity" evidence="4">
    <location>
        <begin position="1"/>
        <end position="12"/>
    </location>
</feature>
<dbReference type="STRING" id="169760.PSTEL_21290"/>
<evidence type="ECO:0000256" key="3">
    <source>
        <dbReference type="ARBA" id="ARBA00023163"/>
    </source>
</evidence>
<dbReference type="EMBL" id="CP009286">
    <property type="protein sequence ID" value="AIQ65279.1"/>
    <property type="molecule type" value="Genomic_DNA"/>
</dbReference>
<gene>
    <name evidence="6" type="ORF">PSTEL_21290</name>
</gene>
<dbReference type="InterPro" id="IPR020449">
    <property type="entry name" value="Tscrpt_reg_AraC-type_HTH"/>
</dbReference>
<dbReference type="Proteomes" id="UP000029507">
    <property type="component" value="Chromosome"/>
</dbReference>
<feature type="region of interest" description="Disordered" evidence="4">
    <location>
        <begin position="1"/>
        <end position="25"/>
    </location>
</feature>
<dbReference type="PANTHER" id="PTHR46796:SF13">
    <property type="entry name" value="HTH-TYPE TRANSCRIPTIONAL ACTIVATOR RHAS"/>
    <property type="match status" value="1"/>
</dbReference>
<feature type="compositionally biased region" description="Basic and acidic residues" evidence="4">
    <location>
        <begin position="13"/>
        <end position="25"/>
    </location>
</feature>
<dbReference type="InterPro" id="IPR014710">
    <property type="entry name" value="RmlC-like_jellyroll"/>
</dbReference>
<dbReference type="Pfam" id="PF12833">
    <property type="entry name" value="HTH_18"/>
    <property type="match status" value="1"/>
</dbReference>
<sequence length="345" mass="40102">MRTAWSEEAGAASEHEADPHEDEKRNRLKHWYRQGRSLLEFQNHSSLDNLTVNIRWLKEWCLHEGHPYQYLFEHTVIWLVTEGSAIITLGRIPYRVKAGDIVCIPSRTYQTWEEIGRDSPFCYLSFACEAKVGVFDFIRLYRFPVVESNVQPSRFQSLVESWRRLADTYKKFLEPFSGSINTEDEYMNGGSPLPPVTLDTGQTLNYLQVRTEGLSWMLELFKALAHQLPERPAAYDNRVFELCDLIATRLSEPLTLEELAESVSLGKEQLRALFKAALGMPPMKYVQRVRMQRAQELLLLTPLPIKEIAGMVGFENQHHFSRAFQQYNRVSPQQYRGQQKNKREA</sequence>
<dbReference type="PROSITE" id="PS01124">
    <property type="entry name" value="HTH_ARAC_FAMILY_2"/>
    <property type="match status" value="1"/>
</dbReference>
<keyword evidence="7" id="KW-1185">Reference proteome</keyword>
<reference evidence="6 7" key="1">
    <citation type="submission" date="2014-08" db="EMBL/GenBank/DDBJ databases">
        <title>Comparative genomics of the Paenibacillus odorifer group.</title>
        <authorList>
            <person name="den Bakker H.C."/>
            <person name="Tsai Y.-C."/>
            <person name="Martin N."/>
            <person name="Korlach J."/>
            <person name="Wiedmann M."/>
        </authorList>
    </citation>
    <scope>NUCLEOTIDE SEQUENCE [LARGE SCALE GENOMIC DNA]</scope>
    <source>
        <strain evidence="6 7">DSM 14472</strain>
    </source>
</reference>